<accession>I3SFQ5</accession>
<sequence>MNCLIKVRFSSFFISTHFPYQLSVKRKQFRIFRIR</sequence>
<organism evidence="1">
    <name type="scientific">Medicago truncatula</name>
    <name type="common">Barrel medic</name>
    <name type="synonym">Medicago tribuloides</name>
    <dbReference type="NCBI Taxonomy" id="3880"/>
    <lineage>
        <taxon>Eukaryota</taxon>
        <taxon>Viridiplantae</taxon>
        <taxon>Streptophyta</taxon>
        <taxon>Embryophyta</taxon>
        <taxon>Tracheophyta</taxon>
        <taxon>Spermatophyta</taxon>
        <taxon>Magnoliopsida</taxon>
        <taxon>eudicotyledons</taxon>
        <taxon>Gunneridae</taxon>
        <taxon>Pentapetalae</taxon>
        <taxon>rosids</taxon>
        <taxon>fabids</taxon>
        <taxon>Fabales</taxon>
        <taxon>Fabaceae</taxon>
        <taxon>Papilionoideae</taxon>
        <taxon>50 kb inversion clade</taxon>
        <taxon>NPAAA clade</taxon>
        <taxon>Hologalegina</taxon>
        <taxon>IRL clade</taxon>
        <taxon>Trifolieae</taxon>
        <taxon>Medicago</taxon>
    </lineage>
</organism>
<dbReference type="AlphaFoldDB" id="I3SFQ5"/>
<dbReference type="EMBL" id="BT139302">
    <property type="protein sequence ID" value="AFK39097.1"/>
    <property type="molecule type" value="mRNA"/>
</dbReference>
<protein>
    <submittedName>
        <fullName evidence="1">Uncharacterized protein</fullName>
    </submittedName>
</protein>
<reference evidence="1" key="1">
    <citation type="submission" date="2012-05" db="EMBL/GenBank/DDBJ databases">
        <authorList>
            <person name="Krishnakumar V."/>
            <person name="Cheung F."/>
            <person name="Xiao Y."/>
            <person name="Chan A."/>
            <person name="Moskal W.A."/>
            <person name="Town C.D."/>
        </authorList>
    </citation>
    <scope>NUCLEOTIDE SEQUENCE</scope>
</reference>
<evidence type="ECO:0000313" key="1">
    <source>
        <dbReference type="EMBL" id="AFK39097.1"/>
    </source>
</evidence>
<name>I3SFQ5_MEDTR</name>
<proteinExistence type="evidence at transcript level"/>